<dbReference type="CDD" id="cd17535">
    <property type="entry name" value="REC_NarL-like"/>
    <property type="match status" value="1"/>
</dbReference>
<feature type="domain" description="HTH luxR-type" evidence="4">
    <location>
        <begin position="135"/>
        <end position="200"/>
    </location>
</feature>
<comment type="caution">
    <text evidence="6">The sequence shown here is derived from an EMBL/GenBank/DDBJ whole genome shotgun (WGS) entry which is preliminary data.</text>
</comment>
<dbReference type="CDD" id="cd06170">
    <property type="entry name" value="LuxR_C_like"/>
    <property type="match status" value="1"/>
</dbReference>
<dbReference type="Pfam" id="PF00072">
    <property type="entry name" value="Response_reg"/>
    <property type="match status" value="1"/>
</dbReference>
<dbReference type="PROSITE" id="PS50110">
    <property type="entry name" value="RESPONSE_REGULATORY"/>
    <property type="match status" value="1"/>
</dbReference>
<evidence type="ECO:0000313" key="7">
    <source>
        <dbReference type="Proteomes" id="UP000283878"/>
    </source>
</evidence>
<name>A0AAX1XR49_9VIBR</name>
<dbReference type="GO" id="GO:0000160">
    <property type="term" value="P:phosphorelay signal transduction system"/>
    <property type="evidence" value="ECO:0007669"/>
    <property type="project" value="InterPro"/>
</dbReference>
<dbReference type="PROSITE" id="PS00622">
    <property type="entry name" value="HTH_LUXR_1"/>
    <property type="match status" value="1"/>
</dbReference>
<evidence type="ECO:0000256" key="2">
    <source>
        <dbReference type="ARBA" id="ARBA00023125"/>
    </source>
</evidence>
<accession>A0AAX1XR49</accession>
<keyword evidence="2 6" id="KW-0238">DNA-binding</keyword>
<dbReference type="Proteomes" id="UP000283878">
    <property type="component" value="Unassembled WGS sequence"/>
</dbReference>
<dbReference type="SUPFAM" id="SSF52172">
    <property type="entry name" value="CheY-like"/>
    <property type="match status" value="1"/>
</dbReference>
<dbReference type="Gene3D" id="1.10.10.10">
    <property type="entry name" value="Winged helix-like DNA-binding domain superfamily/Winged helix DNA-binding domain"/>
    <property type="match status" value="1"/>
</dbReference>
<evidence type="ECO:0000313" key="6">
    <source>
        <dbReference type="EMBL" id="RPB41876.1"/>
    </source>
</evidence>
<dbReference type="Pfam" id="PF00196">
    <property type="entry name" value="GerE"/>
    <property type="match status" value="1"/>
</dbReference>
<proteinExistence type="predicted"/>
<evidence type="ECO:0000256" key="3">
    <source>
        <dbReference type="PROSITE-ProRule" id="PRU00169"/>
    </source>
</evidence>
<dbReference type="PANTHER" id="PTHR45566:SF1">
    <property type="entry name" value="HTH-TYPE TRANSCRIPTIONAL REGULATOR YHJB-RELATED"/>
    <property type="match status" value="1"/>
</dbReference>
<dbReference type="Gene3D" id="3.40.50.2300">
    <property type="match status" value="1"/>
</dbReference>
<dbReference type="SMART" id="SM00421">
    <property type="entry name" value="HTH_LUXR"/>
    <property type="match status" value="1"/>
</dbReference>
<sequence>MRLHLNNVLIIDDQPLYSEALTSLVESVINTAEVIQSKDSAEVMDLVRNTKIDFIILDVVLGDRDGMRLAKNILATGYQGKLLFISSRDYSSLSKAAYEMGAHGFLNKNETKEAIADAIVSVSRGYSMFKSTHAPSTGDVTLSNREAMVFHYLAQGYSNKRISEQLSLSAKTISTYKTRILKKYHADSLIELLHTIPSAENIQYDR</sequence>
<dbReference type="PRINTS" id="PR00038">
    <property type="entry name" value="HTHLUXR"/>
</dbReference>
<keyword evidence="1 3" id="KW-0597">Phosphoprotein</keyword>
<feature type="modified residue" description="4-aspartylphosphate" evidence="3">
    <location>
        <position position="58"/>
    </location>
</feature>
<dbReference type="InterPro" id="IPR011006">
    <property type="entry name" value="CheY-like_superfamily"/>
</dbReference>
<protein>
    <submittedName>
        <fullName evidence="6">DNA-binding response regulator</fullName>
    </submittedName>
</protein>
<reference evidence="6 7" key="1">
    <citation type="journal article" date="2018" name="AMB Express">
        <title>Occurrence and significance of pathogenicity and fitness islands in environmental vibrios.</title>
        <authorList>
            <person name="Klein S."/>
            <person name="Pipes S."/>
            <person name="Lovell C.R."/>
        </authorList>
    </citation>
    <scope>NUCLEOTIDE SEQUENCE [LARGE SCALE GENOMIC DNA]</scope>
    <source>
        <strain evidence="6 7">JBS-8-11-1</strain>
    </source>
</reference>
<organism evidence="6 7">
    <name type="scientific">Vibrio diabolicus</name>
    <dbReference type="NCBI Taxonomy" id="50719"/>
    <lineage>
        <taxon>Bacteria</taxon>
        <taxon>Pseudomonadati</taxon>
        <taxon>Pseudomonadota</taxon>
        <taxon>Gammaproteobacteria</taxon>
        <taxon>Vibrionales</taxon>
        <taxon>Vibrionaceae</taxon>
        <taxon>Vibrio</taxon>
        <taxon>Vibrio diabolicus subgroup</taxon>
    </lineage>
</organism>
<dbReference type="AlphaFoldDB" id="A0AAX1XR49"/>
<dbReference type="GO" id="GO:0003677">
    <property type="term" value="F:DNA binding"/>
    <property type="evidence" value="ECO:0007669"/>
    <property type="project" value="UniProtKB-KW"/>
</dbReference>
<evidence type="ECO:0000259" key="4">
    <source>
        <dbReference type="PROSITE" id="PS50043"/>
    </source>
</evidence>
<dbReference type="InterPro" id="IPR058245">
    <property type="entry name" value="NreC/VraR/RcsB-like_REC"/>
</dbReference>
<dbReference type="PROSITE" id="PS50043">
    <property type="entry name" value="HTH_LUXR_2"/>
    <property type="match status" value="1"/>
</dbReference>
<feature type="domain" description="Response regulatory" evidence="5">
    <location>
        <begin position="7"/>
        <end position="123"/>
    </location>
</feature>
<dbReference type="InterPro" id="IPR016032">
    <property type="entry name" value="Sig_transdc_resp-reg_C-effctor"/>
</dbReference>
<evidence type="ECO:0000259" key="5">
    <source>
        <dbReference type="PROSITE" id="PS50110"/>
    </source>
</evidence>
<dbReference type="InterPro" id="IPR000792">
    <property type="entry name" value="Tscrpt_reg_LuxR_C"/>
</dbReference>
<dbReference type="InterPro" id="IPR001789">
    <property type="entry name" value="Sig_transdc_resp-reg_receiver"/>
</dbReference>
<dbReference type="EMBL" id="PKPZ01000003">
    <property type="protein sequence ID" value="RPB41876.1"/>
    <property type="molecule type" value="Genomic_DNA"/>
</dbReference>
<dbReference type="SUPFAM" id="SSF46894">
    <property type="entry name" value="C-terminal effector domain of the bipartite response regulators"/>
    <property type="match status" value="1"/>
</dbReference>
<dbReference type="SMART" id="SM00448">
    <property type="entry name" value="REC"/>
    <property type="match status" value="1"/>
</dbReference>
<evidence type="ECO:0000256" key="1">
    <source>
        <dbReference type="ARBA" id="ARBA00022553"/>
    </source>
</evidence>
<gene>
    <name evidence="6" type="ORF">CYQ91_05990</name>
</gene>
<dbReference type="InterPro" id="IPR051015">
    <property type="entry name" value="EvgA-like"/>
</dbReference>
<dbReference type="PANTHER" id="PTHR45566">
    <property type="entry name" value="HTH-TYPE TRANSCRIPTIONAL REGULATOR YHJB-RELATED"/>
    <property type="match status" value="1"/>
</dbReference>
<dbReference type="GO" id="GO:0006355">
    <property type="term" value="P:regulation of DNA-templated transcription"/>
    <property type="evidence" value="ECO:0007669"/>
    <property type="project" value="InterPro"/>
</dbReference>
<dbReference type="InterPro" id="IPR036388">
    <property type="entry name" value="WH-like_DNA-bd_sf"/>
</dbReference>